<evidence type="ECO:0000259" key="6">
    <source>
        <dbReference type="Pfam" id="PF13183"/>
    </source>
</evidence>
<keyword evidence="4" id="KW-0408">Iron</keyword>
<keyword evidence="2" id="KW-0479">Metal-binding</keyword>
<feature type="domain" description="4Fe-4S ferredoxin-type" evidence="6">
    <location>
        <begin position="29"/>
        <end position="90"/>
    </location>
</feature>
<evidence type="ECO:0000313" key="7">
    <source>
        <dbReference type="EMBL" id="KKM86719.1"/>
    </source>
</evidence>
<keyword evidence="5" id="KW-0411">Iron-sulfur</keyword>
<keyword evidence="3" id="KW-0560">Oxidoreductase</keyword>
<name>A0A0F9KWL2_9ZZZZ</name>
<comment type="caution">
    <text evidence="7">The sequence shown here is derived from an EMBL/GenBank/DDBJ whole genome shotgun (WGS) entry which is preliminary data.</text>
</comment>
<evidence type="ECO:0000256" key="2">
    <source>
        <dbReference type="ARBA" id="ARBA00022723"/>
    </source>
</evidence>
<dbReference type="GO" id="GO:0005886">
    <property type="term" value="C:plasma membrane"/>
    <property type="evidence" value="ECO:0007669"/>
    <property type="project" value="TreeGrafter"/>
</dbReference>
<reference evidence="7" key="1">
    <citation type="journal article" date="2015" name="Nature">
        <title>Complex archaea that bridge the gap between prokaryotes and eukaryotes.</title>
        <authorList>
            <person name="Spang A."/>
            <person name="Saw J.H."/>
            <person name="Jorgensen S.L."/>
            <person name="Zaremba-Niedzwiedzka K."/>
            <person name="Martijn J."/>
            <person name="Lind A.E."/>
            <person name="van Eijk R."/>
            <person name="Schleper C."/>
            <person name="Guy L."/>
            <person name="Ettema T.J."/>
        </authorList>
    </citation>
    <scope>NUCLEOTIDE SEQUENCE</scope>
</reference>
<accession>A0A0F9KWL2</accession>
<dbReference type="Pfam" id="PF13183">
    <property type="entry name" value="Fer4_8"/>
    <property type="match status" value="1"/>
</dbReference>
<dbReference type="GO" id="GO:0051539">
    <property type="term" value="F:4 iron, 4 sulfur cluster binding"/>
    <property type="evidence" value="ECO:0007669"/>
    <property type="project" value="UniProtKB-KW"/>
</dbReference>
<dbReference type="AlphaFoldDB" id="A0A0F9KWL2"/>
<evidence type="ECO:0000256" key="4">
    <source>
        <dbReference type="ARBA" id="ARBA00023004"/>
    </source>
</evidence>
<dbReference type="EMBL" id="LAZR01007211">
    <property type="protein sequence ID" value="KKM86719.1"/>
    <property type="molecule type" value="Genomic_DNA"/>
</dbReference>
<evidence type="ECO:0000256" key="3">
    <source>
        <dbReference type="ARBA" id="ARBA00023002"/>
    </source>
</evidence>
<protein>
    <recommendedName>
        <fullName evidence="6">4Fe-4S ferredoxin-type domain-containing protein</fullName>
    </recommendedName>
</protein>
<dbReference type="GO" id="GO:0046872">
    <property type="term" value="F:metal ion binding"/>
    <property type="evidence" value="ECO:0007669"/>
    <property type="project" value="UniProtKB-KW"/>
</dbReference>
<dbReference type="PANTHER" id="PTHR43255">
    <property type="entry name" value="IRON-SULFUR-BINDING OXIDOREDUCTASE FADF-RELATED-RELATED"/>
    <property type="match status" value="1"/>
</dbReference>
<dbReference type="Gene3D" id="1.10.1060.10">
    <property type="entry name" value="Alpha-helical ferredoxin"/>
    <property type="match status" value="1"/>
</dbReference>
<dbReference type="SUPFAM" id="SSF46548">
    <property type="entry name" value="alpha-helical ferredoxin"/>
    <property type="match status" value="1"/>
</dbReference>
<proteinExistence type="predicted"/>
<gene>
    <name evidence="7" type="ORF">LCGC14_1276210</name>
</gene>
<dbReference type="InterPro" id="IPR051460">
    <property type="entry name" value="HdrC_iron-sulfur_subunit"/>
</dbReference>
<sequence>MTEEEIFDAENLNKDFRYEISEKVGAKSLLKCIQCGVCSSGCTVTEYVDLQPHRVVASCLLGLRDKVLSSNAIWTCSLCHRCTERCPKGVDYSFILALLRNIACKEGNCPEEYRITIQTIHDNGYVVPYIGGLAKNINRRRERFGLPKLVAPDLKEIDIIMEETGIGNLIHKALDDNEEDK</sequence>
<dbReference type="GO" id="GO:0016491">
    <property type="term" value="F:oxidoreductase activity"/>
    <property type="evidence" value="ECO:0007669"/>
    <property type="project" value="UniProtKB-KW"/>
</dbReference>
<evidence type="ECO:0000256" key="1">
    <source>
        <dbReference type="ARBA" id="ARBA00022485"/>
    </source>
</evidence>
<organism evidence="7">
    <name type="scientific">marine sediment metagenome</name>
    <dbReference type="NCBI Taxonomy" id="412755"/>
    <lineage>
        <taxon>unclassified sequences</taxon>
        <taxon>metagenomes</taxon>
        <taxon>ecological metagenomes</taxon>
    </lineage>
</organism>
<dbReference type="InterPro" id="IPR009051">
    <property type="entry name" value="Helical_ferredxn"/>
</dbReference>
<keyword evidence="1" id="KW-0004">4Fe-4S</keyword>
<dbReference type="PANTHER" id="PTHR43255:SF1">
    <property type="entry name" value="IRON-SULFUR-BINDING OXIDOREDUCTASE FADF-RELATED"/>
    <property type="match status" value="1"/>
</dbReference>
<dbReference type="InterPro" id="IPR017896">
    <property type="entry name" value="4Fe4S_Fe-S-bd"/>
</dbReference>
<evidence type="ECO:0000256" key="5">
    <source>
        <dbReference type="ARBA" id="ARBA00023014"/>
    </source>
</evidence>